<reference evidence="2 3" key="1">
    <citation type="submission" date="2018-06" db="EMBL/GenBank/DDBJ databases">
        <title>Comparative genomics reveals the genomic features of Rhizophagus irregularis, R. cerebriforme, R. diaphanum and Gigaspora rosea, and their symbiotic lifestyle signature.</title>
        <authorList>
            <person name="Morin E."/>
            <person name="San Clemente H."/>
            <person name="Chen E.C.H."/>
            <person name="De La Providencia I."/>
            <person name="Hainaut M."/>
            <person name="Kuo A."/>
            <person name="Kohler A."/>
            <person name="Murat C."/>
            <person name="Tang N."/>
            <person name="Roy S."/>
            <person name="Loubradou J."/>
            <person name="Henrissat B."/>
            <person name="Grigoriev I.V."/>
            <person name="Corradi N."/>
            <person name="Roux C."/>
            <person name="Martin F.M."/>
        </authorList>
    </citation>
    <scope>NUCLEOTIDE SEQUENCE [LARGE SCALE GENOMIC DNA]</scope>
    <source>
        <strain evidence="2 3">DAOM 227022</strain>
    </source>
</reference>
<protein>
    <submittedName>
        <fullName evidence="2">Uncharacterized protein</fullName>
    </submittedName>
</protein>
<accession>A0A397SK78</accession>
<evidence type="ECO:0000256" key="1">
    <source>
        <dbReference type="SAM" id="MobiDB-lite"/>
    </source>
</evidence>
<comment type="caution">
    <text evidence="2">The sequence shown here is derived from an EMBL/GenBank/DDBJ whole genome shotgun (WGS) entry which is preliminary data.</text>
</comment>
<organism evidence="2 3">
    <name type="scientific">Glomus cerebriforme</name>
    <dbReference type="NCBI Taxonomy" id="658196"/>
    <lineage>
        <taxon>Eukaryota</taxon>
        <taxon>Fungi</taxon>
        <taxon>Fungi incertae sedis</taxon>
        <taxon>Mucoromycota</taxon>
        <taxon>Glomeromycotina</taxon>
        <taxon>Glomeromycetes</taxon>
        <taxon>Glomerales</taxon>
        <taxon>Glomeraceae</taxon>
        <taxon>Glomus</taxon>
    </lineage>
</organism>
<keyword evidence="3" id="KW-1185">Reference proteome</keyword>
<dbReference type="AlphaFoldDB" id="A0A397SK78"/>
<feature type="compositionally biased region" description="Acidic residues" evidence="1">
    <location>
        <begin position="109"/>
        <end position="124"/>
    </location>
</feature>
<gene>
    <name evidence="2" type="ORF">C1645_834108</name>
</gene>
<evidence type="ECO:0000313" key="3">
    <source>
        <dbReference type="Proteomes" id="UP000265703"/>
    </source>
</evidence>
<feature type="region of interest" description="Disordered" evidence="1">
    <location>
        <begin position="107"/>
        <end position="133"/>
    </location>
</feature>
<dbReference type="Proteomes" id="UP000265703">
    <property type="component" value="Unassembled WGS sequence"/>
</dbReference>
<sequence>MYDNESEQINIVKSECYLYIGNLLNPEKEVLSNTDENDKINWKFYLISISEDQLVDWKDQLYQANFHEWINIEQVERNYQNQFTTQQGIFNICENSEEFFSRPIREESSLEIEENQENQGDEIVDIPLPNTDS</sequence>
<proteinExistence type="predicted"/>
<name>A0A397SK78_9GLOM</name>
<evidence type="ECO:0000313" key="2">
    <source>
        <dbReference type="EMBL" id="RIA83221.1"/>
    </source>
</evidence>
<dbReference type="EMBL" id="QKYT01000588">
    <property type="protein sequence ID" value="RIA83221.1"/>
    <property type="molecule type" value="Genomic_DNA"/>
</dbReference>